<evidence type="ECO:0000256" key="3">
    <source>
        <dbReference type="ARBA" id="ARBA00022801"/>
    </source>
</evidence>
<dbReference type="InterPro" id="IPR002125">
    <property type="entry name" value="CMP_dCMP_dom"/>
</dbReference>
<dbReference type="Proteomes" id="UP001497457">
    <property type="component" value="Chromosome 5rd"/>
</dbReference>
<gene>
    <name evidence="6" type="ORF">URODEC1_LOCUS100330</name>
</gene>
<dbReference type="CDD" id="cd01285">
    <property type="entry name" value="nucleoside_deaminase"/>
    <property type="match status" value="1"/>
</dbReference>
<feature type="domain" description="CMP/dCMP-type deaminase" evidence="5">
    <location>
        <begin position="59"/>
        <end position="171"/>
    </location>
</feature>
<evidence type="ECO:0000256" key="1">
    <source>
        <dbReference type="ARBA" id="ARBA00006576"/>
    </source>
</evidence>
<keyword evidence="2" id="KW-0479">Metal-binding</keyword>
<comment type="similarity">
    <text evidence="1">Belongs to the cytidine and deoxycytidylate deaminase family.</text>
</comment>
<dbReference type="GO" id="GO:0016787">
    <property type="term" value="F:hydrolase activity"/>
    <property type="evidence" value="ECO:0007669"/>
    <property type="project" value="UniProtKB-KW"/>
</dbReference>
<dbReference type="InterPro" id="IPR016193">
    <property type="entry name" value="Cytidine_deaminase-like"/>
</dbReference>
<dbReference type="Gene3D" id="3.40.140.10">
    <property type="entry name" value="Cytidine Deaminase, domain 2"/>
    <property type="match status" value="1"/>
</dbReference>
<evidence type="ECO:0000256" key="2">
    <source>
        <dbReference type="ARBA" id="ARBA00022723"/>
    </source>
</evidence>
<dbReference type="GO" id="GO:0046872">
    <property type="term" value="F:metal ion binding"/>
    <property type="evidence" value="ECO:0007669"/>
    <property type="project" value="UniProtKB-KW"/>
</dbReference>
<evidence type="ECO:0000256" key="4">
    <source>
        <dbReference type="ARBA" id="ARBA00022833"/>
    </source>
</evidence>
<dbReference type="PANTHER" id="PTHR11079">
    <property type="entry name" value="CYTOSINE DEAMINASE FAMILY MEMBER"/>
    <property type="match status" value="1"/>
</dbReference>
<name>A0ABC9EZZ7_9POAL</name>
<dbReference type="SUPFAM" id="SSF53927">
    <property type="entry name" value="Cytidine deaminase-like"/>
    <property type="match status" value="1"/>
</dbReference>
<keyword evidence="4" id="KW-0862">Zinc</keyword>
<dbReference type="InterPro" id="IPR016192">
    <property type="entry name" value="APOBEC/CMP_deaminase_Zn-bd"/>
</dbReference>
<evidence type="ECO:0000313" key="7">
    <source>
        <dbReference type="Proteomes" id="UP001497457"/>
    </source>
</evidence>
<evidence type="ECO:0000313" key="6">
    <source>
        <dbReference type="EMBL" id="CAL5066232.1"/>
    </source>
</evidence>
<keyword evidence="7" id="KW-1185">Reference proteome</keyword>
<evidence type="ECO:0000259" key="5">
    <source>
        <dbReference type="PROSITE" id="PS51747"/>
    </source>
</evidence>
<dbReference type="PANTHER" id="PTHR11079:SF163">
    <property type="entry name" value="CYTIDINE_DEOXYCYTIDYLATE DEAMINASE FAMILY PROTEIN"/>
    <property type="match status" value="1"/>
</dbReference>
<dbReference type="PROSITE" id="PS00903">
    <property type="entry name" value="CYT_DCMP_DEAMINASES_1"/>
    <property type="match status" value="1"/>
</dbReference>
<keyword evidence="3" id="KW-0378">Hydrolase</keyword>
<accession>A0ABC9EZZ7</accession>
<dbReference type="FunFam" id="3.40.140.10:FF:000011">
    <property type="entry name" value="tRNA-specific adenosine deaminase"/>
    <property type="match status" value="1"/>
</dbReference>
<proteinExistence type="inferred from homology"/>
<dbReference type="Pfam" id="PF00383">
    <property type="entry name" value="dCMP_cyt_deam_1"/>
    <property type="match status" value="1"/>
</dbReference>
<dbReference type="EMBL" id="OZ075115">
    <property type="protein sequence ID" value="CAL5066232.1"/>
    <property type="molecule type" value="Genomic_DNA"/>
</dbReference>
<dbReference type="PROSITE" id="PS51747">
    <property type="entry name" value="CYT_DCMP_DEAMINASES_2"/>
    <property type="match status" value="1"/>
</dbReference>
<reference evidence="6 7" key="2">
    <citation type="submission" date="2024-10" db="EMBL/GenBank/DDBJ databases">
        <authorList>
            <person name="Ryan C."/>
        </authorList>
    </citation>
    <scope>NUCLEOTIDE SEQUENCE [LARGE SCALE GENOMIC DNA]</scope>
</reference>
<protein>
    <recommendedName>
        <fullName evidence="5">CMP/dCMP-type deaminase domain-containing protein</fullName>
    </recommendedName>
</protein>
<dbReference type="AlphaFoldDB" id="A0ABC9EZZ7"/>
<reference evidence="7" key="1">
    <citation type="submission" date="2024-06" db="EMBL/GenBank/DDBJ databases">
        <authorList>
            <person name="Ryan C."/>
        </authorList>
    </citation>
    <scope>NUCLEOTIDE SEQUENCE [LARGE SCALE GENOMIC DNA]</scope>
</reference>
<sequence length="214" mass="23521">MLCACMLHGVTLYSYLTRAHRPHALHETGRSVARNLSVDLSAPVLPVTYMEAPQAAGQDRDYKFIAKAVDEAYRAVESGVGRPFGAVIVRGDEEVVSCHNLVFKNTDPSAHAEITAIREACKKLGKINLSDCEIYASCEPCPMCLGLIRLSKIKKVVYGAKAEIAFAAGFNGTVPDAFIEYYKKSGIEIRQAEGEAARIAEEVFEKSKDKFRME</sequence>
<organism evidence="6 7">
    <name type="scientific">Urochloa decumbens</name>
    <dbReference type="NCBI Taxonomy" id="240449"/>
    <lineage>
        <taxon>Eukaryota</taxon>
        <taxon>Viridiplantae</taxon>
        <taxon>Streptophyta</taxon>
        <taxon>Embryophyta</taxon>
        <taxon>Tracheophyta</taxon>
        <taxon>Spermatophyta</taxon>
        <taxon>Magnoliopsida</taxon>
        <taxon>Liliopsida</taxon>
        <taxon>Poales</taxon>
        <taxon>Poaceae</taxon>
        <taxon>PACMAD clade</taxon>
        <taxon>Panicoideae</taxon>
        <taxon>Panicodae</taxon>
        <taxon>Paniceae</taxon>
        <taxon>Melinidinae</taxon>
        <taxon>Urochloa</taxon>
    </lineage>
</organism>